<name>F3QM50_9BURK</name>
<dbReference type="HOGENOM" id="CLU_3120783_0_0_4"/>
<dbReference type="Proteomes" id="UP000005156">
    <property type="component" value="Unassembled WGS sequence"/>
</dbReference>
<proteinExistence type="predicted"/>
<accession>F3QM50</accession>
<evidence type="ECO:0000313" key="2">
    <source>
        <dbReference type="Proteomes" id="UP000005156"/>
    </source>
</evidence>
<dbReference type="AlphaFoldDB" id="F3QM50"/>
<comment type="caution">
    <text evidence="1">The sequence shown here is derived from an EMBL/GenBank/DDBJ whole genome shotgun (WGS) entry which is preliminary data.</text>
</comment>
<dbReference type="EMBL" id="AFBP01000070">
    <property type="protein sequence ID" value="EGG52357.1"/>
    <property type="molecule type" value="Genomic_DNA"/>
</dbReference>
<keyword evidence="2" id="KW-1185">Reference proteome</keyword>
<gene>
    <name evidence="1" type="ORF">HMPREF9439_02027</name>
</gene>
<sequence length="50" mass="6098">MLVEVEKGDFFVHKGKKFRFVLGKRLFSKHKSSFHRLCVQKTLHFDRNYK</sequence>
<evidence type="ECO:0000313" key="1">
    <source>
        <dbReference type="EMBL" id="EGG52357.1"/>
    </source>
</evidence>
<reference evidence="1 2" key="1">
    <citation type="submission" date="2011-02" db="EMBL/GenBank/DDBJ databases">
        <authorList>
            <person name="Weinstock G."/>
            <person name="Sodergren E."/>
            <person name="Clifton S."/>
            <person name="Fulton L."/>
            <person name="Fulton B."/>
            <person name="Courtney L."/>
            <person name="Fronick C."/>
            <person name="Harrison M."/>
            <person name="Strong C."/>
            <person name="Farmer C."/>
            <person name="Delahaunty K."/>
            <person name="Markovic C."/>
            <person name="Hall O."/>
            <person name="Minx P."/>
            <person name="Tomlinson C."/>
            <person name="Mitreva M."/>
            <person name="Hou S."/>
            <person name="Chen J."/>
            <person name="Wollam A."/>
            <person name="Pepin K.H."/>
            <person name="Johnson M."/>
            <person name="Bhonagiri V."/>
            <person name="Zhang X."/>
            <person name="Suruliraj S."/>
            <person name="Warren W."/>
            <person name="Chinwalla A."/>
            <person name="Mardis E.R."/>
            <person name="Wilson R.K."/>
        </authorList>
    </citation>
    <scope>NUCLEOTIDE SEQUENCE [LARGE SCALE GENOMIC DNA]</scope>
    <source>
        <strain evidence="1 2">YIT 11859</strain>
    </source>
</reference>
<organism evidence="1 2">
    <name type="scientific">Parasutterella excrementihominis YIT 11859</name>
    <dbReference type="NCBI Taxonomy" id="762966"/>
    <lineage>
        <taxon>Bacteria</taxon>
        <taxon>Pseudomonadati</taxon>
        <taxon>Pseudomonadota</taxon>
        <taxon>Betaproteobacteria</taxon>
        <taxon>Burkholderiales</taxon>
        <taxon>Sutterellaceae</taxon>
        <taxon>Parasutterella</taxon>
    </lineage>
</organism>
<protein>
    <submittedName>
        <fullName evidence="1">Uncharacterized protein</fullName>
    </submittedName>
</protein>